<evidence type="ECO:0000313" key="9">
    <source>
        <dbReference type="Proteomes" id="UP001209701"/>
    </source>
</evidence>
<keyword evidence="3" id="KW-0285">Flavoprotein</keyword>
<gene>
    <name evidence="8" type="ORF">LNV07_11545</name>
</gene>
<protein>
    <submittedName>
        <fullName evidence="8">GMC family oxidoreductase</fullName>
    </submittedName>
</protein>
<reference evidence="8 9" key="1">
    <citation type="submission" date="2021-11" db="EMBL/GenBank/DDBJ databases">
        <authorList>
            <person name="Liang Q."/>
            <person name="Mou H."/>
            <person name="Liu Z."/>
        </authorList>
    </citation>
    <scope>NUCLEOTIDE SEQUENCE [LARGE SCALE GENOMIC DNA]</scope>
    <source>
        <strain evidence="8 9">CHU3</strain>
    </source>
</reference>
<evidence type="ECO:0000256" key="4">
    <source>
        <dbReference type="ARBA" id="ARBA00022827"/>
    </source>
</evidence>
<evidence type="ECO:0000256" key="5">
    <source>
        <dbReference type="ARBA" id="ARBA00023002"/>
    </source>
</evidence>
<evidence type="ECO:0000259" key="7">
    <source>
        <dbReference type="Pfam" id="PF05199"/>
    </source>
</evidence>
<dbReference type="EMBL" id="JAJIRN010000005">
    <property type="protein sequence ID" value="MCV2368720.1"/>
    <property type="molecule type" value="Genomic_DNA"/>
</dbReference>
<evidence type="ECO:0000259" key="6">
    <source>
        <dbReference type="Pfam" id="PF00732"/>
    </source>
</evidence>
<dbReference type="PANTHER" id="PTHR42784:SF1">
    <property type="entry name" value="PYRANOSE 2-OXIDASE"/>
    <property type="match status" value="1"/>
</dbReference>
<dbReference type="Pfam" id="PF05199">
    <property type="entry name" value="GMC_oxred_C"/>
    <property type="match status" value="1"/>
</dbReference>
<sequence length="560" mass="60195">MSTGLISLDDAANQTWDVIVVGTGIGGGTFGLAMAQAGRRVLFCERGPAFQSDPVITSPSLVGGYPEESMSNAIASHKPADLNLLQRGGRCIDALDDVGPKHTHRFLPFIGSGVGGSSALYGMAMERFFPSDFEPRKNFPNAANNTLPEAWPISYEELGPWYSEAESLYRVRGAIDTLRANFEQRSPLPSAPPLSAGHEWLKARLSAAGLSPYRLPMACDFVPGCQSCQGYLCPRACKNDSARICITPALSKHAAQLLANCRVTRLEASNTRVTGVVCKLPDGSTRTLRGDIVALAAGAMSSPALLLDSSSPEWPSGLANKSGLVGRNLMRHCIDLYAITPPDLADADANNSQKVLAFNDFYSDSTGRKLGSVQSFGRLPPVRMLFASLLDDIRHSPFAAAAPLVALAKPLLRSTLTGLEQHSLILASTMEDLPYSDNRITTSSDGTLQIQYQLKPHELRRVAEWRRLLATSFKSMPYRLLKQANNNQRLAHVCGTLRFGNSEQDSVLDASNRAHGLDNLFVVDASFFPSSGGTNPSLTIAANALRVAHLLTGSQTAPTV</sequence>
<dbReference type="InterPro" id="IPR036188">
    <property type="entry name" value="FAD/NAD-bd_sf"/>
</dbReference>
<keyword evidence="4" id="KW-0274">FAD</keyword>
<dbReference type="InterPro" id="IPR051473">
    <property type="entry name" value="P2Ox-like"/>
</dbReference>
<comment type="cofactor">
    <cofactor evidence="1">
        <name>FAD</name>
        <dbReference type="ChEBI" id="CHEBI:57692"/>
    </cofactor>
</comment>
<accession>A0ABT2YF93</accession>
<dbReference type="Proteomes" id="UP001209701">
    <property type="component" value="Unassembled WGS sequence"/>
</dbReference>
<keyword evidence="5" id="KW-0560">Oxidoreductase</keyword>
<evidence type="ECO:0000313" key="8">
    <source>
        <dbReference type="EMBL" id="MCV2368720.1"/>
    </source>
</evidence>
<evidence type="ECO:0000256" key="1">
    <source>
        <dbReference type="ARBA" id="ARBA00001974"/>
    </source>
</evidence>
<dbReference type="InterPro" id="IPR000172">
    <property type="entry name" value="GMC_OxRdtase_N"/>
</dbReference>
<dbReference type="InterPro" id="IPR007867">
    <property type="entry name" value="GMC_OxRtase_C"/>
</dbReference>
<name>A0ABT2YF93_9BURK</name>
<dbReference type="PANTHER" id="PTHR42784">
    <property type="entry name" value="PYRANOSE 2-OXIDASE"/>
    <property type="match status" value="1"/>
</dbReference>
<dbReference type="Gene3D" id="3.50.50.60">
    <property type="entry name" value="FAD/NAD(P)-binding domain"/>
    <property type="match status" value="2"/>
</dbReference>
<comment type="similarity">
    <text evidence="2">Belongs to the GMC oxidoreductase family.</text>
</comment>
<dbReference type="RefSeq" id="WP_263571321.1">
    <property type="nucleotide sequence ID" value="NZ_JAJIRN010000005.1"/>
</dbReference>
<evidence type="ECO:0000256" key="3">
    <source>
        <dbReference type="ARBA" id="ARBA00022630"/>
    </source>
</evidence>
<organism evidence="8 9">
    <name type="scientific">Roseateles oligotrophus</name>
    <dbReference type="NCBI Taxonomy" id="1769250"/>
    <lineage>
        <taxon>Bacteria</taxon>
        <taxon>Pseudomonadati</taxon>
        <taxon>Pseudomonadota</taxon>
        <taxon>Betaproteobacteria</taxon>
        <taxon>Burkholderiales</taxon>
        <taxon>Sphaerotilaceae</taxon>
        <taxon>Roseateles</taxon>
    </lineage>
</organism>
<feature type="domain" description="Glucose-methanol-choline oxidoreductase C-terminal" evidence="7">
    <location>
        <begin position="434"/>
        <end position="544"/>
    </location>
</feature>
<keyword evidence="9" id="KW-1185">Reference proteome</keyword>
<feature type="domain" description="Glucose-methanol-choline oxidoreductase N-terminal" evidence="6">
    <location>
        <begin position="104"/>
        <end position="333"/>
    </location>
</feature>
<proteinExistence type="inferred from homology"/>
<dbReference type="SUPFAM" id="SSF51905">
    <property type="entry name" value="FAD/NAD(P)-binding domain"/>
    <property type="match status" value="1"/>
</dbReference>
<comment type="caution">
    <text evidence="8">The sequence shown here is derived from an EMBL/GenBank/DDBJ whole genome shotgun (WGS) entry which is preliminary data.</text>
</comment>
<dbReference type="Pfam" id="PF00732">
    <property type="entry name" value="GMC_oxred_N"/>
    <property type="match status" value="1"/>
</dbReference>
<evidence type="ECO:0000256" key="2">
    <source>
        <dbReference type="ARBA" id="ARBA00010790"/>
    </source>
</evidence>